<evidence type="ECO:0000259" key="3">
    <source>
        <dbReference type="Pfam" id="PF00441"/>
    </source>
</evidence>
<sequence>MIRGLGEVNALQLDELAGILNRGRALQSLMERKGGDPQVAPIAKLMNSELGYDEAQLASSLEGAQSMLASASTESLLYSPGMRIAGGSSEIQRNIIGERLLGLPREPRGSPE</sequence>
<dbReference type="PANTHER" id="PTHR43292:SF4">
    <property type="entry name" value="ACYL-COA DEHYDROGENASE FADE34"/>
    <property type="match status" value="1"/>
</dbReference>
<dbReference type="InterPro" id="IPR036250">
    <property type="entry name" value="AcylCo_DH-like_C"/>
</dbReference>
<dbReference type="EMBL" id="UINC01001039">
    <property type="protein sequence ID" value="SUZ68674.1"/>
    <property type="molecule type" value="Genomic_DNA"/>
</dbReference>
<dbReference type="InterPro" id="IPR009075">
    <property type="entry name" value="AcylCo_DH/oxidase_C"/>
</dbReference>
<feature type="domain" description="Acyl-CoA dehydrogenase/oxidase C-terminal" evidence="3">
    <location>
        <begin position="28"/>
        <end position="101"/>
    </location>
</feature>
<dbReference type="AlphaFoldDB" id="A0A381PPY6"/>
<keyword evidence="1" id="KW-0285">Flavoprotein</keyword>
<dbReference type="Gene3D" id="1.20.140.10">
    <property type="entry name" value="Butyryl-CoA Dehydrogenase, subunit A, domain 3"/>
    <property type="match status" value="1"/>
</dbReference>
<dbReference type="PANTHER" id="PTHR43292">
    <property type="entry name" value="ACYL-COA DEHYDROGENASE"/>
    <property type="match status" value="1"/>
</dbReference>
<name>A0A381PPY6_9ZZZZ</name>
<gene>
    <name evidence="4" type="ORF">METZ01_LOCUS21528</name>
</gene>
<evidence type="ECO:0000313" key="4">
    <source>
        <dbReference type="EMBL" id="SUZ68674.1"/>
    </source>
</evidence>
<keyword evidence="2" id="KW-0560">Oxidoreductase</keyword>
<proteinExistence type="predicted"/>
<dbReference type="GO" id="GO:0016627">
    <property type="term" value="F:oxidoreductase activity, acting on the CH-CH group of donors"/>
    <property type="evidence" value="ECO:0007669"/>
    <property type="project" value="InterPro"/>
</dbReference>
<dbReference type="InterPro" id="IPR052161">
    <property type="entry name" value="Mycobact_Acyl-CoA_DH"/>
</dbReference>
<protein>
    <recommendedName>
        <fullName evidence="3">Acyl-CoA dehydrogenase/oxidase C-terminal domain-containing protein</fullName>
    </recommendedName>
</protein>
<accession>A0A381PPY6</accession>
<evidence type="ECO:0000256" key="1">
    <source>
        <dbReference type="ARBA" id="ARBA00022630"/>
    </source>
</evidence>
<organism evidence="4">
    <name type="scientific">marine metagenome</name>
    <dbReference type="NCBI Taxonomy" id="408172"/>
    <lineage>
        <taxon>unclassified sequences</taxon>
        <taxon>metagenomes</taxon>
        <taxon>ecological metagenomes</taxon>
    </lineage>
</organism>
<dbReference type="Pfam" id="PF00441">
    <property type="entry name" value="Acyl-CoA_dh_1"/>
    <property type="match status" value="1"/>
</dbReference>
<dbReference type="SUPFAM" id="SSF47203">
    <property type="entry name" value="Acyl-CoA dehydrogenase C-terminal domain-like"/>
    <property type="match status" value="1"/>
</dbReference>
<evidence type="ECO:0000256" key="2">
    <source>
        <dbReference type="ARBA" id="ARBA00023002"/>
    </source>
</evidence>
<reference evidence="4" key="1">
    <citation type="submission" date="2018-05" db="EMBL/GenBank/DDBJ databases">
        <authorList>
            <person name="Lanie J.A."/>
            <person name="Ng W.-L."/>
            <person name="Kazmierczak K.M."/>
            <person name="Andrzejewski T.M."/>
            <person name="Davidsen T.M."/>
            <person name="Wayne K.J."/>
            <person name="Tettelin H."/>
            <person name="Glass J.I."/>
            <person name="Rusch D."/>
            <person name="Podicherti R."/>
            <person name="Tsui H.-C.T."/>
            <person name="Winkler M.E."/>
        </authorList>
    </citation>
    <scope>NUCLEOTIDE SEQUENCE</scope>
</reference>
<dbReference type="GO" id="GO:0005886">
    <property type="term" value="C:plasma membrane"/>
    <property type="evidence" value="ECO:0007669"/>
    <property type="project" value="TreeGrafter"/>
</dbReference>